<evidence type="ECO:0000313" key="1">
    <source>
        <dbReference type="EMBL" id="KAJ8116059.1"/>
    </source>
</evidence>
<dbReference type="EMBL" id="JAPHNI010000110">
    <property type="protein sequence ID" value="KAJ8116059.1"/>
    <property type="molecule type" value="Genomic_DNA"/>
</dbReference>
<name>A0ACC2ILI1_9PLEO</name>
<dbReference type="Proteomes" id="UP001153331">
    <property type="component" value="Unassembled WGS sequence"/>
</dbReference>
<accession>A0ACC2ILI1</accession>
<protein>
    <submittedName>
        <fullName evidence="1">Uncharacterized protein</fullName>
    </submittedName>
</protein>
<comment type="caution">
    <text evidence="1">The sequence shown here is derived from an EMBL/GenBank/DDBJ whole genome shotgun (WGS) entry which is preliminary data.</text>
</comment>
<sequence>MSAHSLSPRSSSESLQSSSSTETIPDNLAPALHGRMVWEGTELDPTQYIINLSRSEVDNIRAAVVGFKLQKLPRSAISQRTFLLSGNLAHKLSKISEAVHEGPGVIVLRGLEAARFNDEEAVIAFAGVCSYVAAQRATDSYANQTLSHVRDATKQVVPVWAKDIGLAGSKVTAAMDFHSDRFSGDILALHVRNDGGEGIGGGQYVASFWRIYNELLRTEPEVLETMAEADWPFELKQKDQAPYLELGPTLFFSKGKPMCQLVKAPLLGSSRIQRDPSMPKVSDKQVYAMHAVEDLAKRFSTKLDRKQGDIQFINNLSIMHAREAYRGTNGNASTRHLLRMFLRDPENAWDKPARFRSNFDDPFTPGRLQELPIIDMDPWRAISGRESHG</sequence>
<evidence type="ECO:0000313" key="2">
    <source>
        <dbReference type="Proteomes" id="UP001153331"/>
    </source>
</evidence>
<proteinExistence type="predicted"/>
<reference evidence="1" key="1">
    <citation type="submission" date="2022-11" db="EMBL/GenBank/DDBJ databases">
        <title>Genome Sequence of Boeremia exigua.</title>
        <authorList>
            <person name="Buettner E."/>
        </authorList>
    </citation>
    <scope>NUCLEOTIDE SEQUENCE</scope>
    <source>
        <strain evidence="1">CU02</strain>
    </source>
</reference>
<organism evidence="1 2">
    <name type="scientific">Boeremia exigua</name>
    <dbReference type="NCBI Taxonomy" id="749465"/>
    <lineage>
        <taxon>Eukaryota</taxon>
        <taxon>Fungi</taxon>
        <taxon>Dikarya</taxon>
        <taxon>Ascomycota</taxon>
        <taxon>Pezizomycotina</taxon>
        <taxon>Dothideomycetes</taxon>
        <taxon>Pleosporomycetidae</taxon>
        <taxon>Pleosporales</taxon>
        <taxon>Pleosporineae</taxon>
        <taxon>Didymellaceae</taxon>
        <taxon>Boeremia</taxon>
    </lineage>
</organism>
<gene>
    <name evidence="1" type="ORF">OPT61_g2431</name>
</gene>
<keyword evidence="2" id="KW-1185">Reference proteome</keyword>